<dbReference type="Proteomes" id="UP000245383">
    <property type="component" value="Unassembled WGS sequence"/>
</dbReference>
<feature type="compositionally biased region" description="Basic residues" evidence="7">
    <location>
        <begin position="106"/>
        <end position="116"/>
    </location>
</feature>
<dbReference type="GO" id="GO:0017102">
    <property type="term" value="C:methionyl glutamyl tRNA synthetase complex"/>
    <property type="evidence" value="ECO:0007669"/>
    <property type="project" value="TreeGrafter"/>
</dbReference>
<keyword evidence="5" id="KW-0648">Protein biosynthesis</keyword>
<keyword evidence="3 6" id="KW-0820">tRNA-binding</keyword>
<dbReference type="EMBL" id="MBFR01000268">
    <property type="protein sequence ID" value="PVU90241.1"/>
    <property type="molecule type" value="Genomic_DNA"/>
</dbReference>
<dbReference type="InterPro" id="IPR051270">
    <property type="entry name" value="Tyrosine-tRNA_ligase_regulator"/>
</dbReference>
<feature type="domain" description="TRNA-binding" evidence="8">
    <location>
        <begin position="129"/>
        <end position="232"/>
    </location>
</feature>
<dbReference type="InterPro" id="IPR002547">
    <property type="entry name" value="tRNA-bd_dom"/>
</dbReference>
<proteinExistence type="predicted"/>
<organism evidence="9 10">
    <name type="scientific">Smittium simulii</name>
    <dbReference type="NCBI Taxonomy" id="133385"/>
    <lineage>
        <taxon>Eukaryota</taxon>
        <taxon>Fungi</taxon>
        <taxon>Fungi incertae sedis</taxon>
        <taxon>Zoopagomycota</taxon>
        <taxon>Kickxellomycotina</taxon>
        <taxon>Harpellomycetes</taxon>
        <taxon>Harpellales</taxon>
        <taxon>Legeriomycetaceae</taxon>
        <taxon>Smittium</taxon>
    </lineage>
</organism>
<feature type="region of interest" description="Disordered" evidence="7">
    <location>
        <begin position="103"/>
        <end position="124"/>
    </location>
</feature>
<accession>A0A2T9YD34</accession>
<dbReference type="InterPro" id="IPR012340">
    <property type="entry name" value="NA-bd_OB-fold"/>
</dbReference>
<dbReference type="OrthoDB" id="19141at2759"/>
<keyword evidence="4 6" id="KW-0694">RNA-binding</keyword>
<sequence>MSARTGTVNRQLFAQSINDEINSKFLLSTKVSLCDLVALANISAFMGTLSTIKRKNLSKFSDWYFSVQETIGKDVLLAAGIQPLESAVDKSAAAASNAEKSAELKKKAKEAKKTTKKPQNQPKVEVKTVPSMIDLRVGKIVHVEKHPDADSLYLEKIDVGEEEPRQVISGLVKYIPIEEMNDRMIITICNLKPATMRGIKSYAMVLCADSPDGSKVEFVEPPAGSKPGDRVYFEGFDGQEPETLLNPKKKIWETIQTGLFTSDDCVAGWYDENKKFYQLLVNGNICKSKTIANGIMK</sequence>
<evidence type="ECO:0000256" key="3">
    <source>
        <dbReference type="ARBA" id="ARBA00022555"/>
    </source>
</evidence>
<evidence type="ECO:0000256" key="2">
    <source>
        <dbReference type="ARBA" id="ARBA00022490"/>
    </source>
</evidence>
<dbReference type="STRING" id="133385.A0A2T9YD34"/>
<protein>
    <recommendedName>
        <fullName evidence="8">tRNA-binding domain-containing protein</fullName>
    </recommendedName>
</protein>
<dbReference type="CDD" id="cd02799">
    <property type="entry name" value="tRNA_bind_EMAP-II_like"/>
    <property type="match status" value="1"/>
</dbReference>
<evidence type="ECO:0000313" key="9">
    <source>
        <dbReference type="EMBL" id="PVU90241.1"/>
    </source>
</evidence>
<dbReference type="AlphaFoldDB" id="A0A2T9YD34"/>
<reference evidence="9 10" key="1">
    <citation type="journal article" date="2018" name="MBio">
        <title>Comparative Genomics Reveals the Core Gene Toolbox for the Fungus-Insect Symbiosis.</title>
        <authorList>
            <person name="Wang Y."/>
            <person name="Stata M."/>
            <person name="Wang W."/>
            <person name="Stajich J.E."/>
            <person name="White M.M."/>
            <person name="Moncalvo J.M."/>
        </authorList>
    </citation>
    <scope>NUCLEOTIDE SEQUENCE [LARGE SCALE GENOMIC DNA]</scope>
    <source>
        <strain evidence="9 10">SWE-8-4</strain>
    </source>
</reference>
<evidence type="ECO:0000256" key="6">
    <source>
        <dbReference type="PROSITE-ProRule" id="PRU00209"/>
    </source>
</evidence>
<comment type="caution">
    <text evidence="9">The sequence shown here is derived from an EMBL/GenBank/DDBJ whole genome shotgun (WGS) entry which is preliminary data.</text>
</comment>
<name>A0A2T9YD34_9FUNG</name>
<dbReference type="Gene3D" id="2.40.50.140">
    <property type="entry name" value="Nucleic acid-binding proteins"/>
    <property type="match status" value="1"/>
</dbReference>
<dbReference type="Pfam" id="PF01588">
    <property type="entry name" value="tRNA_bind"/>
    <property type="match status" value="1"/>
</dbReference>
<evidence type="ECO:0000256" key="5">
    <source>
        <dbReference type="ARBA" id="ARBA00022917"/>
    </source>
</evidence>
<gene>
    <name evidence="9" type="ORF">BB561_004955</name>
</gene>
<dbReference type="PANTHER" id="PTHR11586:SF33">
    <property type="entry name" value="AMINOACYL TRNA SYNTHASE COMPLEX-INTERACTING MULTIFUNCTIONAL PROTEIN 1"/>
    <property type="match status" value="1"/>
</dbReference>
<keyword evidence="2" id="KW-0963">Cytoplasm</keyword>
<evidence type="ECO:0000256" key="7">
    <source>
        <dbReference type="SAM" id="MobiDB-lite"/>
    </source>
</evidence>
<dbReference type="GO" id="GO:0006412">
    <property type="term" value="P:translation"/>
    <property type="evidence" value="ECO:0007669"/>
    <property type="project" value="UniProtKB-KW"/>
</dbReference>
<dbReference type="GO" id="GO:0000049">
    <property type="term" value="F:tRNA binding"/>
    <property type="evidence" value="ECO:0007669"/>
    <property type="project" value="UniProtKB-UniRule"/>
</dbReference>
<evidence type="ECO:0000313" key="10">
    <source>
        <dbReference type="Proteomes" id="UP000245383"/>
    </source>
</evidence>
<dbReference type="FunFam" id="2.40.50.140:FF:000047">
    <property type="entry name" value="tyrosine--tRNA ligase, cytoplasmic isoform X2"/>
    <property type="match status" value="1"/>
</dbReference>
<dbReference type="PROSITE" id="PS50886">
    <property type="entry name" value="TRBD"/>
    <property type="match status" value="1"/>
</dbReference>
<keyword evidence="10" id="KW-1185">Reference proteome</keyword>
<dbReference type="SUPFAM" id="SSF50249">
    <property type="entry name" value="Nucleic acid-binding proteins"/>
    <property type="match status" value="1"/>
</dbReference>
<evidence type="ECO:0000256" key="4">
    <source>
        <dbReference type="ARBA" id="ARBA00022884"/>
    </source>
</evidence>
<dbReference type="PANTHER" id="PTHR11586">
    <property type="entry name" value="TRNA-AMINOACYLATION COFACTOR ARC1 FAMILY MEMBER"/>
    <property type="match status" value="1"/>
</dbReference>
<comment type="subcellular location">
    <subcellularLocation>
        <location evidence="1">Cytoplasm</location>
    </subcellularLocation>
</comment>
<evidence type="ECO:0000259" key="8">
    <source>
        <dbReference type="PROSITE" id="PS50886"/>
    </source>
</evidence>
<evidence type="ECO:0000256" key="1">
    <source>
        <dbReference type="ARBA" id="ARBA00004496"/>
    </source>
</evidence>